<dbReference type="GeneID" id="26635315"/>
<protein>
    <submittedName>
        <fullName evidence="1">Uncharacterized protein</fullName>
    </submittedName>
</protein>
<dbReference type="OrthoDB" id="10891at10239"/>
<dbReference type="KEGG" id="vg:26635315"/>
<proteinExistence type="predicted"/>
<accession>A0A076YLS3</accession>
<dbReference type="InterPro" id="IPR021226">
    <property type="entry name" value="Phage_gene29"/>
</dbReference>
<name>A0A076YLS3_9CAUD</name>
<dbReference type="Pfam" id="PF10910">
    <property type="entry name" value="Phage_gene29"/>
    <property type="match status" value="1"/>
</dbReference>
<gene>
    <name evidence="1" type="ORF">PBI_SWIRLEY_25</name>
</gene>
<reference evidence="1 2" key="1">
    <citation type="submission" date="2014-06" db="EMBL/GenBank/DDBJ databases">
        <authorList>
            <person name="Delgado B.M."/>
            <person name="Feathers C.T."/>
            <person name="Feeney M.S."/>
            <person name="Feuer K.L."/>
            <person name="Florin D.T."/>
            <person name="Gordon M.B."/>
            <person name="Gorman S.E."/>
            <person name="Grajales M."/>
            <person name="Heckman E.L."/>
            <person name="Juarez M.C."/>
            <person name="Kenna M.A."/>
            <person name="Mageeney C.M."/>
            <person name="Marzillier J.Y."/>
            <person name="Miller B.D."/>
            <person name="Schlegel J.L."/>
            <person name="So C.Y."/>
            <person name="Sternberg R.A."/>
            <person name="Ware V.C."/>
            <person name="Anders K.R."/>
            <person name="Braun M.A."/>
            <person name="Delesalle V.A."/>
            <person name="Hughes L.E."/>
            <person name="Bradley K.W."/>
            <person name="Barker L.P."/>
            <person name="Asai D.J."/>
            <person name="Bowman C.A."/>
            <person name="Russell D.A."/>
            <person name="Pope W.H."/>
            <person name="Jacobs-Sera D."/>
            <person name="Hendrix R.W."/>
            <person name="Hatfull G.F."/>
        </authorList>
    </citation>
    <scope>NUCLEOTIDE SEQUENCE [LARGE SCALE GENOMIC DNA]</scope>
</reference>
<organism evidence="1 2">
    <name type="scientific">Mycobacterium phage Swirley</name>
    <dbReference type="NCBI Taxonomy" id="1527534"/>
    <lineage>
        <taxon>Viruses</taxon>
        <taxon>Duplodnaviria</taxon>
        <taxon>Heunggongvirae</taxon>
        <taxon>Uroviricota</taxon>
        <taxon>Caudoviricetes</taxon>
        <taxon>Benedictvirus</taxon>
        <taxon>Benedictvirus swirley</taxon>
    </lineage>
</organism>
<dbReference type="EMBL" id="KM101118">
    <property type="protein sequence ID" value="AIK68890.1"/>
    <property type="molecule type" value="Genomic_DNA"/>
</dbReference>
<evidence type="ECO:0000313" key="1">
    <source>
        <dbReference type="EMBL" id="AIK68890.1"/>
    </source>
</evidence>
<keyword evidence="2" id="KW-1185">Reference proteome</keyword>
<evidence type="ECO:0000313" key="2">
    <source>
        <dbReference type="Proteomes" id="UP000204370"/>
    </source>
</evidence>
<dbReference type="RefSeq" id="YP_009208910.1">
    <property type="nucleotide sequence ID" value="NC_028912.1"/>
</dbReference>
<dbReference type="Proteomes" id="UP000204370">
    <property type="component" value="Segment"/>
</dbReference>
<sequence length="154" mass="17585">MGIATQETTNWKDPEEHFLWALQNLPTIAGFGAITNPLFLKAWSKHLWECGFAHRDYLVSLADDNGNINISQLPEQIKKFQLPFRGERHAYNNASRWVTPDTPEPTKPVIQDVRKLALNEQEAVKQMLIETGVVKEEKPQPPMAQVIIEESSHE</sequence>